<dbReference type="InterPro" id="IPR036010">
    <property type="entry name" value="2Fe-2S_ferredoxin-like_sf"/>
</dbReference>
<feature type="domain" description="FAD-binding FR-type" evidence="10">
    <location>
        <begin position="481"/>
        <end position="585"/>
    </location>
</feature>
<dbReference type="PANTHER" id="PTHR47354:SF8">
    <property type="entry name" value="1,2-PHENYLACETYL-COA EPOXIDASE, SUBUNIT E"/>
    <property type="match status" value="1"/>
</dbReference>
<dbReference type="InterPro" id="IPR036188">
    <property type="entry name" value="FAD/NAD-bd_sf"/>
</dbReference>
<dbReference type="EMBL" id="WEGK01000002">
    <property type="protein sequence ID" value="MQY18368.1"/>
    <property type="molecule type" value="Genomic_DNA"/>
</dbReference>
<dbReference type="SUPFAM" id="SSF52343">
    <property type="entry name" value="Ferredoxin reductase-like, C-terminal NADP-linked domain"/>
    <property type="match status" value="1"/>
</dbReference>
<evidence type="ECO:0000259" key="10">
    <source>
        <dbReference type="PROSITE" id="PS51384"/>
    </source>
</evidence>
<dbReference type="SUPFAM" id="SSF51905">
    <property type="entry name" value="FAD/NAD(P)-binding domain"/>
    <property type="match status" value="1"/>
</dbReference>
<keyword evidence="8" id="KW-0411">Iron-sulfur</keyword>
<dbReference type="GO" id="GO:0051537">
    <property type="term" value="F:2 iron, 2 sulfur cluster binding"/>
    <property type="evidence" value="ECO:0007669"/>
    <property type="project" value="UniProtKB-KW"/>
</dbReference>
<dbReference type="GO" id="GO:0071949">
    <property type="term" value="F:FAD binding"/>
    <property type="evidence" value="ECO:0007669"/>
    <property type="project" value="InterPro"/>
</dbReference>
<keyword evidence="2" id="KW-0285">Flavoprotein</keyword>
<gene>
    <name evidence="11" type="primary">hmp_1</name>
    <name evidence="11" type="ORF">NRB20_14440</name>
</gene>
<dbReference type="Gene3D" id="3.40.50.80">
    <property type="entry name" value="Nucleotide-binding domain of ferredoxin-NADP reductase (FNR) module"/>
    <property type="match status" value="1"/>
</dbReference>
<dbReference type="PANTHER" id="PTHR47354">
    <property type="entry name" value="NADH OXIDOREDUCTASE HCR"/>
    <property type="match status" value="1"/>
</dbReference>
<dbReference type="PROSITE" id="PS00197">
    <property type="entry name" value="2FE2S_FER_1"/>
    <property type="match status" value="1"/>
</dbReference>
<dbReference type="Gene3D" id="3.30.70.2450">
    <property type="match status" value="1"/>
</dbReference>
<keyword evidence="3" id="KW-0001">2Fe-2S</keyword>
<dbReference type="Pfam" id="PF00111">
    <property type="entry name" value="Fer2"/>
    <property type="match status" value="1"/>
</dbReference>
<dbReference type="Pfam" id="PF00970">
    <property type="entry name" value="FAD_binding_6"/>
    <property type="match status" value="1"/>
</dbReference>
<reference evidence="11 12" key="1">
    <citation type="submission" date="2019-10" db="EMBL/GenBank/DDBJ databases">
        <title>Nocardia macrotermitis sp. nov. and Nocardia aurantia sp. nov., isolated from the gut of fungus growing-termite Macrotermes natalensis.</title>
        <authorList>
            <person name="Benndorf R."/>
            <person name="Schwitalla J."/>
            <person name="Martin K."/>
            <person name="De Beer W."/>
            <person name="Kaster A.-K."/>
            <person name="Vollmers J."/>
            <person name="Poulsen M."/>
            <person name="Beemelmanns C."/>
        </authorList>
    </citation>
    <scope>NUCLEOTIDE SEQUENCE [LARGE SCALE GENOMIC DNA]</scope>
    <source>
        <strain evidence="11 12">RB20</strain>
    </source>
</reference>
<evidence type="ECO:0000256" key="1">
    <source>
        <dbReference type="ARBA" id="ARBA00001974"/>
    </source>
</evidence>
<evidence type="ECO:0000256" key="3">
    <source>
        <dbReference type="ARBA" id="ARBA00022714"/>
    </source>
</evidence>
<dbReference type="CDD" id="cd00207">
    <property type="entry name" value="fer2"/>
    <property type="match status" value="1"/>
</dbReference>
<dbReference type="Gene3D" id="3.50.50.60">
    <property type="entry name" value="FAD/NAD(P)-binding domain"/>
    <property type="match status" value="1"/>
</dbReference>
<evidence type="ECO:0000313" key="11">
    <source>
        <dbReference type="EMBL" id="MQY18368.1"/>
    </source>
</evidence>
<name>A0A7K0CY77_9NOCA</name>
<dbReference type="InterPro" id="IPR002938">
    <property type="entry name" value="FAD-bd"/>
</dbReference>
<dbReference type="GO" id="GO:0046872">
    <property type="term" value="F:metal ion binding"/>
    <property type="evidence" value="ECO:0007669"/>
    <property type="project" value="UniProtKB-KW"/>
</dbReference>
<organism evidence="11 12">
    <name type="scientific">Nocardia macrotermitis</name>
    <dbReference type="NCBI Taxonomy" id="2585198"/>
    <lineage>
        <taxon>Bacteria</taxon>
        <taxon>Bacillati</taxon>
        <taxon>Actinomycetota</taxon>
        <taxon>Actinomycetes</taxon>
        <taxon>Mycobacteriales</taxon>
        <taxon>Nocardiaceae</taxon>
        <taxon>Nocardia</taxon>
    </lineage>
</organism>
<dbReference type="Gene3D" id="3.10.20.30">
    <property type="match status" value="1"/>
</dbReference>
<evidence type="ECO:0000256" key="8">
    <source>
        <dbReference type="ARBA" id="ARBA00023014"/>
    </source>
</evidence>
<keyword evidence="4" id="KW-0479">Metal-binding</keyword>
<evidence type="ECO:0000256" key="5">
    <source>
        <dbReference type="ARBA" id="ARBA00022827"/>
    </source>
</evidence>
<dbReference type="PROSITE" id="PS51384">
    <property type="entry name" value="FAD_FR"/>
    <property type="match status" value="1"/>
</dbReference>
<evidence type="ECO:0000256" key="4">
    <source>
        <dbReference type="ARBA" id="ARBA00022723"/>
    </source>
</evidence>
<dbReference type="AlphaFoldDB" id="A0A7K0CY77"/>
<dbReference type="SUPFAM" id="SSF54292">
    <property type="entry name" value="2Fe-2S ferredoxin-like"/>
    <property type="match status" value="1"/>
</dbReference>
<dbReference type="Pfam" id="PF01494">
    <property type="entry name" value="FAD_binding_3"/>
    <property type="match status" value="1"/>
</dbReference>
<evidence type="ECO:0000259" key="9">
    <source>
        <dbReference type="PROSITE" id="PS51085"/>
    </source>
</evidence>
<dbReference type="EC" id="1.14.12.17" evidence="11"/>
<accession>A0A7K0CY77</accession>
<dbReference type="InterPro" id="IPR012675">
    <property type="entry name" value="Beta-grasp_dom_sf"/>
</dbReference>
<dbReference type="InterPro" id="IPR006058">
    <property type="entry name" value="2Fe2S_fd_BS"/>
</dbReference>
<protein>
    <submittedName>
        <fullName evidence="11">Flavohemoprotein</fullName>
        <ecNumber evidence="11">1.14.12.17</ecNumber>
    </submittedName>
</protein>
<dbReference type="InterPro" id="IPR001433">
    <property type="entry name" value="OxRdtase_FAD/NAD-bd"/>
</dbReference>
<dbReference type="InterPro" id="IPR001041">
    <property type="entry name" value="2Fe-2S_ferredoxin-type"/>
</dbReference>
<dbReference type="RefSeq" id="WP_153408503.1">
    <property type="nucleotide sequence ID" value="NZ_WEGK01000002.1"/>
</dbReference>
<keyword evidence="6 11" id="KW-0560">Oxidoreductase</keyword>
<evidence type="ECO:0000313" key="12">
    <source>
        <dbReference type="Proteomes" id="UP000438448"/>
    </source>
</evidence>
<proteinExistence type="predicted"/>
<comment type="cofactor">
    <cofactor evidence="1">
        <name>FAD</name>
        <dbReference type="ChEBI" id="CHEBI:57692"/>
    </cofactor>
</comment>
<dbReference type="Gene3D" id="2.40.30.10">
    <property type="entry name" value="Translation factors"/>
    <property type="match status" value="1"/>
</dbReference>
<keyword evidence="5" id="KW-0274">FAD</keyword>
<dbReference type="GO" id="GO:0008941">
    <property type="term" value="F:nitric oxide dioxygenase NAD(P)H activity"/>
    <property type="evidence" value="ECO:0007669"/>
    <property type="project" value="UniProtKB-EC"/>
</dbReference>
<dbReference type="CDD" id="cd06214">
    <property type="entry name" value="PA_degradation_oxidoreductase_like"/>
    <property type="match status" value="1"/>
</dbReference>
<dbReference type="PRINTS" id="PR00410">
    <property type="entry name" value="PHEHYDRXLASE"/>
</dbReference>
<evidence type="ECO:0000256" key="2">
    <source>
        <dbReference type="ARBA" id="ARBA00022630"/>
    </source>
</evidence>
<dbReference type="Proteomes" id="UP000438448">
    <property type="component" value="Unassembled WGS sequence"/>
</dbReference>
<dbReference type="InterPro" id="IPR017938">
    <property type="entry name" value="Riboflavin_synthase-like_b-brl"/>
</dbReference>
<dbReference type="SUPFAM" id="SSF63380">
    <property type="entry name" value="Riboflavin synthase domain-like"/>
    <property type="match status" value="1"/>
</dbReference>
<evidence type="ECO:0000256" key="7">
    <source>
        <dbReference type="ARBA" id="ARBA00023004"/>
    </source>
</evidence>
<dbReference type="InterPro" id="IPR039261">
    <property type="entry name" value="FNR_nucleotide-bd"/>
</dbReference>
<dbReference type="InterPro" id="IPR008333">
    <property type="entry name" value="Cbr1-like_FAD-bd_dom"/>
</dbReference>
<dbReference type="Pfam" id="PF00175">
    <property type="entry name" value="NAD_binding_1"/>
    <property type="match status" value="1"/>
</dbReference>
<feature type="domain" description="2Fe-2S ferredoxin-type" evidence="9">
    <location>
        <begin position="739"/>
        <end position="830"/>
    </location>
</feature>
<comment type="caution">
    <text evidence="11">The sequence shown here is derived from an EMBL/GenBank/DDBJ whole genome shotgun (WGS) entry which is preliminary data.</text>
</comment>
<sequence length="830" mass="89930">MTARGQAHSARRGHAVVLGASMAGLLTARVLSESFATVTVLERDDLSAPGDRRGVPQGRHVHALLARGERILAQLFPGITDELLADGAVQCRSLTEMRMSIAGYTLSRSDAGYSLLQASRPLLEWRVRQRVRALPNVEIRDRHTALHLLTDADGTRVTGVRVQPEAQPDQEAPYDLFADLVVSCLGRHGPILGWLDTLGYPRPDEEGVRIDMMYASRYIRLPDDAAARLGGDKEIVVANQDPARGLALFAVEDGKHILTLIGYGADHPPTDPDGFWRFAASVAPPDVARALLAAESLTGISTYRYPANQRRRYERLTRFPDGLLVLGDAVCSFSPAFGQGMSVSALQAMQLRKALAGGDRDLARRFFRRAARVIDNPWLITRLFDLAMPHVDATGQLPIQLLGLAARTAMAIGARDATVGQQISRIAGLLDSPLTVARPPLLTRIAANGAMVGLNLLREAALPTYPLRTNGFDPIPQTPAHGFHPLVVRAIERDTPDSVLIEFEIPDRLADRFEYAAGQHVVIRGTADGHPIRRSYSLCDTPDARRLRIAVKRRRGGLFSEYALENLTAGTVLHVGEPAGTFTARTDPAGPRHHAAVAAGSGITPIAAIAAEVLAADPHSRFTLHYGSRDHTAIMLDGLLTTLTARFPDRLRVIHHLSRPSDALPPTTPGIAYRHGRTDIRELPALDADHWYLCGPDELLTAARETLLDNGVDPARIALERFHTREPESAAPQPNRPPCTVTLTGHGDDLTFTMPQGSHILDAALTHREDLPYSCLGGSCGTCIATVCSGTVRMDEDPMTPLTPAEVADGVVLACRSVPESDSVTLRFGH</sequence>
<keyword evidence="7" id="KW-0408">Iron</keyword>
<dbReference type="InterPro" id="IPR050415">
    <property type="entry name" value="MRET"/>
</dbReference>
<dbReference type="InterPro" id="IPR017927">
    <property type="entry name" value="FAD-bd_FR_type"/>
</dbReference>
<evidence type="ECO:0000256" key="6">
    <source>
        <dbReference type="ARBA" id="ARBA00023002"/>
    </source>
</evidence>
<keyword evidence="12" id="KW-1185">Reference proteome</keyword>
<dbReference type="PROSITE" id="PS51085">
    <property type="entry name" value="2FE2S_FER_2"/>
    <property type="match status" value="1"/>
</dbReference>
<dbReference type="OrthoDB" id="9790035at2"/>